<evidence type="ECO:0000256" key="1">
    <source>
        <dbReference type="SAM" id="Phobius"/>
    </source>
</evidence>
<dbReference type="InterPro" id="IPR008523">
    <property type="entry name" value="DUF805"/>
</dbReference>
<sequence length="217" mass="24474">MDWSWFLFGFGGRINRAKYWLAILIVVCWMMFLGLLTLAVAKVVGAPPKSLHLGVNDVFSVVDPASFRAAVAAFQQGNLASAGHLIPMVLSAIGTPLFLWVYLAISIKRLHDRDRSGWWMLPFFVVPGLYSQFVDRLPDSYVVFPLALAVFVLGIWGFVEMYCLRGTRWTNRFGTNPLPKVQTRPRSASSWRQHREVEFIPRTAGPLAATHVKRGHD</sequence>
<keyword evidence="1" id="KW-0472">Membrane</keyword>
<evidence type="ECO:0000313" key="2">
    <source>
        <dbReference type="EMBL" id="SHI02965.1"/>
    </source>
</evidence>
<protein>
    <submittedName>
        <fullName evidence="2">Uncharacterized membrane protein YhaH, DUF805 family</fullName>
    </submittedName>
</protein>
<feature type="transmembrane region" description="Helical" evidence="1">
    <location>
        <begin position="117"/>
        <end position="134"/>
    </location>
</feature>
<evidence type="ECO:0000313" key="3">
    <source>
        <dbReference type="Proteomes" id="UP000189796"/>
    </source>
</evidence>
<dbReference type="PANTHER" id="PTHR34980">
    <property type="entry name" value="INNER MEMBRANE PROTEIN-RELATED-RELATED"/>
    <property type="match status" value="1"/>
</dbReference>
<dbReference type="GO" id="GO:0005886">
    <property type="term" value="C:plasma membrane"/>
    <property type="evidence" value="ECO:0007669"/>
    <property type="project" value="TreeGrafter"/>
</dbReference>
<feature type="transmembrane region" description="Helical" evidence="1">
    <location>
        <begin position="140"/>
        <end position="159"/>
    </location>
</feature>
<feature type="transmembrane region" description="Helical" evidence="1">
    <location>
        <begin position="20"/>
        <end position="41"/>
    </location>
</feature>
<dbReference type="PANTHER" id="PTHR34980:SF3">
    <property type="entry name" value="BLR8105 PROTEIN"/>
    <property type="match status" value="1"/>
</dbReference>
<dbReference type="OrthoDB" id="9812349at2"/>
<name>A0A1M5XT09_9BRAD</name>
<dbReference type="Pfam" id="PF05656">
    <property type="entry name" value="DUF805"/>
    <property type="match status" value="1"/>
</dbReference>
<keyword evidence="1" id="KW-0812">Transmembrane</keyword>
<dbReference type="AlphaFoldDB" id="A0A1M5XT09"/>
<dbReference type="EMBL" id="LT670817">
    <property type="protein sequence ID" value="SHI02965.1"/>
    <property type="molecule type" value="Genomic_DNA"/>
</dbReference>
<feature type="transmembrane region" description="Helical" evidence="1">
    <location>
        <begin position="85"/>
        <end position="105"/>
    </location>
</feature>
<keyword evidence="1" id="KW-1133">Transmembrane helix</keyword>
<proteinExistence type="predicted"/>
<dbReference type="Proteomes" id="UP000189796">
    <property type="component" value="Chromosome I"/>
</dbReference>
<organism evidence="2 3">
    <name type="scientific">Bradyrhizobium erythrophlei</name>
    <dbReference type="NCBI Taxonomy" id="1437360"/>
    <lineage>
        <taxon>Bacteria</taxon>
        <taxon>Pseudomonadati</taxon>
        <taxon>Pseudomonadota</taxon>
        <taxon>Alphaproteobacteria</taxon>
        <taxon>Hyphomicrobiales</taxon>
        <taxon>Nitrobacteraceae</taxon>
        <taxon>Bradyrhizobium</taxon>
    </lineage>
</organism>
<accession>A0A1M5XT09</accession>
<gene>
    <name evidence="2" type="ORF">SAMN05443248_7601</name>
</gene>
<dbReference type="RefSeq" id="WP_079605777.1">
    <property type="nucleotide sequence ID" value="NZ_LT670817.1"/>
</dbReference>
<reference evidence="2 3" key="1">
    <citation type="submission" date="2016-11" db="EMBL/GenBank/DDBJ databases">
        <authorList>
            <person name="Jaros S."/>
            <person name="Januszkiewicz K."/>
            <person name="Wedrychowicz H."/>
        </authorList>
    </citation>
    <scope>NUCLEOTIDE SEQUENCE [LARGE SCALE GENOMIC DNA]</scope>
    <source>
        <strain evidence="2 3">GAS138</strain>
    </source>
</reference>